<dbReference type="KEGG" id="marh:Mia14_0516"/>
<evidence type="ECO:0000313" key="2">
    <source>
        <dbReference type="Proteomes" id="UP000197679"/>
    </source>
</evidence>
<gene>
    <name evidence="1" type="ORF">Mia14_0516</name>
</gene>
<organism evidence="1 2">
    <name type="scientific">Candidatus Mancarchaeum acidiphilum</name>
    <dbReference type="NCBI Taxonomy" id="1920749"/>
    <lineage>
        <taxon>Archaea</taxon>
        <taxon>Candidatus Micrarchaeota</taxon>
        <taxon>Candidatus Mancarchaeum</taxon>
    </lineage>
</organism>
<name>A0A218NMX6_9ARCH</name>
<dbReference type="EMBL" id="CP019964">
    <property type="protein sequence ID" value="ASI13829.1"/>
    <property type="molecule type" value="Genomic_DNA"/>
</dbReference>
<sequence length="145" mass="17224">MYLDNYLEKGKKDFAINENYKKIDHLSWAVFRIMSDDPEFAENLERSFNGGSKSRKILADELRKVFDNEAMAYLSDLYRIMKDMARKDEVNRLSDIKKADEINIPSERIIMFANDNLTDEDMIRIYKQGKFLLMFYNGLARNNRK</sequence>
<keyword evidence="2" id="KW-1185">Reference proteome</keyword>
<dbReference type="GeneID" id="33314073"/>
<dbReference type="AlphaFoldDB" id="A0A218NMX6"/>
<dbReference type="RefSeq" id="WP_088820080.1">
    <property type="nucleotide sequence ID" value="NZ_CP019964.1"/>
</dbReference>
<proteinExistence type="predicted"/>
<accession>A0A218NMX6</accession>
<dbReference type="Proteomes" id="UP000197679">
    <property type="component" value="Chromosome"/>
</dbReference>
<protein>
    <submittedName>
        <fullName evidence="1">Uncharacterized protein</fullName>
    </submittedName>
</protein>
<evidence type="ECO:0000313" key="1">
    <source>
        <dbReference type="EMBL" id="ASI13829.1"/>
    </source>
</evidence>
<reference evidence="1 2" key="1">
    <citation type="journal article" date="2017" name="Nat. Commun.">
        <title>'ARMAN' archaea depend on association with euryarchaeal host in culture and in situ.</title>
        <authorList>
            <person name="Golyshina O."/>
            <person name="Toshchakov S."/>
            <person name="Makarova K."/>
            <person name="Gavrilov S."/>
            <person name="Korzhenkov A."/>
            <person name="La Cono V."/>
            <person name="Arcadi E."/>
            <person name="Nechitaylo T."/>
            <person name="Ferrer M."/>
            <person name="Kublanov I."/>
            <person name="Wolf Y."/>
            <person name="Yakimov M."/>
            <person name="Golyshin P."/>
            <person name="Slesarev A."/>
            <person name="Kozyavkin S."/>
        </authorList>
    </citation>
    <scope>NUCLEOTIDE SEQUENCE [LARGE SCALE GENOMIC DNA]</scope>
    <source>
        <strain evidence="1 2">Mia14</strain>
    </source>
</reference>